<evidence type="ECO:0000256" key="4">
    <source>
        <dbReference type="ARBA" id="ARBA00023136"/>
    </source>
</evidence>
<dbReference type="PROSITE" id="PS50850">
    <property type="entry name" value="MFS"/>
    <property type="match status" value="1"/>
</dbReference>
<feature type="transmembrane region" description="Helical" evidence="6">
    <location>
        <begin position="232"/>
        <end position="253"/>
    </location>
</feature>
<evidence type="ECO:0000313" key="8">
    <source>
        <dbReference type="EMBL" id="CAK0785077.1"/>
    </source>
</evidence>
<dbReference type="Proteomes" id="UP001314263">
    <property type="component" value="Unassembled WGS sequence"/>
</dbReference>
<evidence type="ECO:0000256" key="3">
    <source>
        <dbReference type="ARBA" id="ARBA00022989"/>
    </source>
</evidence>
<feature type="transmembrane region" description="Helical" evidence="6">
    <location>
        <begin position="274"/>
        <end position="302"/>
    </location>
</feature>
<keyword evidence="2 6" id="KW-0812">Transmembrane</keyword>
<feature type="transmembrane region" description="Helical" evidence="6">
    <location>
        <begin position="510"/>
        <end position="531"/>
    </location>
</feature>
<keyword evidence="3 6" id="KW-1133">Transmembrane helix</keyword>
<dbReference type="GO" id="GO:0016020">
    <property type="term" value="C:membrane"/>
    <property type="evidence" value="ECO:0007669"/>
    <property type="project" value="UniProtKB-SubCell"/>
</dbReference>
<dbReference type="GO" id="GO:0022857">
    <property type="term" value="F:transmembrane transporter activity"/>
    <property type="evidence" value="ECO:0007669"/>
    <property type="project" value="InterPro"/>
</dbReference>
<dbReference type="AlphaFoldDB" id="A0AAV1IEG5"/>
<feature type="domain" description="Major facilitator superfamily (MFS) profile" evidence="7">
    <location>
        <begin position="123"/>
        <end position="560"/>
    </location>
</feature>
<dbReference type="Pfam" id="PF00083">
    <property type="entry name" value="Sugar_tr"/>
    <property type="match status" value="2"/>
</dbReference>
<feature type="compositionally biased region" description="Pro residues" evidence="5">
    <location>
        <begin position="639"/>
        <end position="666"/>
    </location>
</feature>
<gene>
    <name evidence="8" type="ORF">CVIRNUC_008283</name>
</gene>
<feature type="transmembrane region" description="Helical" evidence="6">
    <location>
        <begin position="537"/>
        <end position="556"/>
    </location>
</feature>
<evidence type="ECO:0000256" key="5">
    <source>
        <dbReference type="SAM" id="MobiDB-lite"/>
    </source>
</evidence>
<feature type="region of interest" description="Disordered" evidence="5">
    <location>
        <begin position="623"/>
        <end position="666"/>
    </location>
</feature>
<feature type="transmembrane region" description="Helical" evidence="6">
    <location>
        <begin position="322"/>
        <end position="342"/>
    </location>
</feature>
<evidence type="ECO:0000313" key="9">
    <source>
        <dbReference type="Proteomes" id="UP001314263"/>
    </source>
</evidence>
<dbReference type="PANTHER" id="PTHR24064">
    <property type="entry name" value="SOLUTE CARRIER FAMILY 22 MEMBER"/>
    <property type="match status" value="1"/>
</dbReference>
<evidence type="ECO:0000256" key="2">
    <source>
        <dbReference type="ARBA" id="ARBA00022692"/>
    </source>
</evidence>
<organism evidence="8 9">
    <name type="scientific">Coccomyxa viridis</name>
    <dbReference type="NCBI Taxonomy" id="1274662"/>
    <lineage>
        <taxon>Eukaryota</taxon>
        <taxon>Viridiplantae</taxon>
        <taxon>Chlorophyta</taxon>
        <taxon>core chlorophytes</taxon>
        <taxon>Trebouxiophyceae</taxon>
        <taxon>Trebouxiophyceae incertae sedis</taxon>
        <taxon>Coccomyxaceae</taxon>
        <taxon>Coccomyxa</taxon>
    </lineage>
</organism>
<feature type="region of interest" description="Disordered" evidence="5">
    <location>
        <begin position="8"/>
        <end position="73"/>
    </location>
</feature>
<comment type="caution">
    <text evidence="8">The sequence shown here is derived from an EMBL/GenBank/DDBJ whole genome shotgun (WGS) entry which is preliminary data.</text>
</comment>
<evidence type="ECO:0000259" key="7">
    <source>
        <dbReference type="PROSITE" id="PS50850"/>
    </source>
</evidence>
<name>A0AAV1IEG5_9CHLO</name>
<sequence length="666" mass="73498">MLAHLRRLLGLRPGGSADEHLPPGNAGPHPVNADVDRRAGSLNGESPTDAAAESRTAESHEPAGRPEPARPIKKVRYGRQAFDPFEMEGHLLEKYEEEQDVPFFWFHSPREFCVTTLSLLPALCITGSWSGPYQALGCSAYYVFSIGNIKHMITFEYPDCWKFHHQGCTKPLVQSPEYTQICGIIIGMLLFGAIGDLMGRRLGSICTACTMLLGAAMLTAQDGATPKGFTVFYIISQFVFGFGVGGEYPMAAGSAAERAEAGGKTAAKGRGREVVLTFSMQGWGNFINTGVLIILLVIFQIYKPRHNNHKYPYPPKLLAATWRTAFALGMIVIVFIIYWRVFRLRESAVWAASKKRERDQLRETMLLFQHFWHRLVAMAGSWFLWDFSFYGNKTFQSAFIQILSPGASLLVSLLWTLLNAGCALIGYYFTAAFIDNPMMGRLRIQVFGFLGVGTCFIISAAAFHPLTTPGGKGTFQFLYFFSSFLGQFGPNCTTFLLAGELFPTQVRTTAHGISAGVAKMGGLWAAVWFNYIDFRKIFWFTACFNFGGAALTAIFMPDPMRVSLSELDRWFEYILASKPYHGEAINPKNLSLFENLVGVGKDYDPQLDAADLLLERRSHELHVPTTNDAEAPDIEAANGPPPVALPPPANGSPPVTPLPPPHPKAA</sequence>
<feature type="transmembrane region" description="Helical" evidence="6">
    <location>
        <begin position="446"/>
        <end position="466"/>
    </location>
</feature>
<dbReference type="Gene3D" id="1.20.1250.20">
    <property type="entry name" value="MFS general substrate transporter like domains"/>
    <property type="match status" value="1"/>
</dbReference>
<keyword evidence="4 6" id="KW-0472">Membrane</keyword>
<dbReference type="InterPro" id="IPR036259">
    <property type="entry name" value="MFS_trans_sf"/>
</dbReference>
<evidence type="ECO:0000256" key="6">
    <source>
        <dbReference type="SAM" id="Phobius"/>
    </source>
</evidence>
<dbReference type="EMBL" id="CAUYUE010000011">
    <property type="protein sequence ID" value="CAK0785077.1"/>
    <property type="molecule type" value="Genomic_DNA"/>
</dbReference>
<reference evidence="8 9" key="1">
    <citation type="submission" date="2023-10" db="EMBL/GenBank/DDBJ databases">
        <authorList>
            <person name="Maclean D."/>
            <person name="Macfadyen A."/>
        </authorList>
    </citation>
    <scope>NUCLEOTIDE SEQUENCE [LARGE SCALE GENOMIC DNA]</scope>
</reference>
<dbReference type="InterPro" id="IPR005828">
    <property type="entry name" value="MFS_sugar_transport-like"/>
</dbReference>
<protein>
    <recommendedName>
        <fullName evidence="7">Major facilitator superfamily (MFS) profile domain-containing protein</fullName>
    </recommendedName>
</protein>
<dbReference type="SUPFAM" id="SSF103473">
    <property type="entry name" value="MFS general substrate transporter"/>
    <property type="match status" value="1"/>
</dbReference>
<keyword evidence="9" id="KW-1185">Reference proteome</keyword>
<evidence type="ECO:0000256" key="1">
    <source>
        <dbReference type="ARBA" id="ARBA00004141"/>
    </source>
</evidence>
<feature type="transmembrane region" description="Helical" evidence="6">
    <location>
        <begin position="178"/>
        <end position="195"/>
    </location>
</feature>
<feature type="transmembrane region" description="Helical" evidence="6">
    <location>
        <begin position="202"/>
        <end position="220"/>
    </location>
</feature>
<feature type="transmembrane region" description="Helical" evidence="6">
    <location>
        <begin position="413"/>
        <end position="434"/>
    </location>
</feature>
<feature type="compositionally biased region" description="Basic and acidic residues" evidence="5">
    <location>
        <begin position="55"/>
        <end position="70"/>
    </location>
</feature>
<accession>A0AAV1IEG5</accession>
<dbReference type="InterPro" id="IPR020846">
    <property type="entry name" value="MFS_dom"/>
</dbReference>
<feature type="transmembrane region" description="Helical" evidence="6">
    <location>
        <begin position="478"/>
        <end position="498"/>
    </location>
</feature>
<proteinExistence type="predicted"/>
<comment type="subcellular location">
    <subcellularLocation>
        <location evidence="1">Membrane</location>
        <topology evidence="1">Multi-pass membrane protein</topology>
    </subcellularLocation>
</comment>
<feature type="transmembrane region" description="Helical" evidence="6">
    <location>
        <begin position="363"/>
        <end position="385"/>
    </location>
</feature>